<keyword evidence="7" id="KW-1185">Reference proteome</keyword>
<evidence type="ECO:0000259" key="5">
    <source>
        <dbReference type="Pfam" id="PF01258"/>
    </source>
</evidence>
<dbReference type="InterPro" id="IPR000962">
    <property type="entry name" value="Znf_DskA_TraR"/>
</dbReference>
<reference evidence="6" key="1">
    <citation type="journal article" date="2014" name="Int. J. Syst. Evol. Microbiol.">
        <title>Complete genome sequence of Corynebacterium casei LMG S-19264T (=DSM 44701T), isolated from a smear-ripened cheese.</title>
        <authorList>
            <consortium name="US DOE Joint Genome Institute (JGI-PGF)"/>
            <person name="Walter F."/>
            <person name="Albersmeier A."/>
            <person name="Kalinowski J."/>
            <person name="Ruckert C."/>
        </authorList>
    </citation>
    <scope>NUCLEOTIDE SEQUENCE</scope>
    <source>
        <strain evidence="6">CGMCC 1.15322</strain>
    </source>
</reference>
<dbReference type="PANTHER" id="PTHR33823">
    <property type="entry name" value="RNA POLYMERASE-BINDING TRANSCRIPTION FACTOR DKSA-RELATED"/>
    <property type="match status" value="1"/>
</dbReference>
<evidence type="ECO:0000256" key="1">
    <source>
        <dbReference type="ARBA" id="ARBA00022723"/>
    </source>
</evidence>
<keyword evidence="1" id="KW-0479">Metal-binding</keyword>
<evidence type="ECO:0000256" key="3">
    <source>
        <dbReference type="ARBA" id="ARBA00022833"/>
    </source>
</evidence>
<evidence type="ECO:0000313" key="6">
    <source>
        <dbReference type="EMBL" id="GGA96674.1"/>
    </source>
</evidence>
<comment type="caution">
    <text evidence="6">The sequence shown here is derived from an EMBL/GenBank/DDBJ whole genome shotgun (WGS) entry which is preliminary data.</text>
</comment>
<reference evidence="6" key="2">
    <citation type="submission" date="2020-09" db="EMBL/GenBank/DDBJ databases">
        <authorList>
            <person name="Sun Q."/>
            <person name="Zhou Y."/>
        </authorList>
    </citation>
    <scope>NUCLEOTIDE SEQUENCE</scope>
    <source>
        <strain evidence="6">CGMCC 1.15322</strain>
    </source>
</reference>
<dbReference type="SUPFAM" id="SSF57716">
    <property type="entry name" value="Glucocorticoid receptor-like (DNA-binding domain)"/>
    <property type="match status" value="1"/>
</dbReference>
<evidence type="ECO:0000256" key="4">
    <source>
        <dbReference type="PROSITE-ProRule" id="PRU00510"/>
    </source>
</evidence>
<feature type="zinc finger region" description="dksA C4-type" evidence="4">
    <location>
        <begin position="90"/>
        <end position="114"/>
    </location>
</feature>
<dbReference type="PROSITE" id="PS51128">
    <property type="entry name" value="ZF_DKSA_2"/>
    <property type="match status" value="1"/>
</dbReference>
<protein>
    <recommendedName>
        <fullName evidence="5">Zinc finger DksA/TraR C4-type domain-containing protein</fullName>
    </recommendedName>
</protein>
<keyword evidence="2" id="KW-0863">Zinc-finger</keyword>
<dbReference type="Proteomes" id="UP000620596">
    <property type="component" value="Unassembled WGS sequence"/>
</dbReference>
<dbReference type="Pfam" id="PF01258">
    <property type="entry name" value="zf-dskA_traR"/>
    <property type="match status" value="1"/>
</dbReference>
<accession>A0A916SGR1</accession>
<dbReference type="GO" id="GO:0008270">
    <property type="term" value="F:zinc ion binding"/>
    <property type="evidence" value="ECO:0007669"/>
    <property type="project" value="UniProtKB-KW"/>
</dbReference>
<dbReference type="RefSeq" id="WP_188707952.1">
    <property type="nucleotide sequence ID" value="NZ_BMIG01000005.1"/>
</dbReference>
<proteinExistence type="predicted"/>
<gene>
    <name evidence="6" type="ORF">GCM10011496_17180</name>
</gene>
<dbReference type="Gene3D" id="1.20.120.910">
    <property type="entry name" value="DksA, coiled-coil domain"/>
    <property type="match status" value="1"/>
</dbReference>
<evidence type="ECO:0000256" key="2">
    <source>
        <dbReference type="ARBA" id="ARBA00022771"/>
    </source>
</evidence>
<dbReference type="AlphaFoldDB" id="A0A916SGR1"/>
<organism evidence="6 7">
    <name type="scientific">Polaromonas eurypsychrophila</name>
    <dbReference type="NCBI Taxonomy" id="1614635"/>
    <lineage>
        <taxon>Bacteria</taxon>
        <taxon>Pseudomonadati</taxon>
        <taxon>Pseudomonadota</taxon>
        <taxon>Betaproteobacteria</taxon>
        <taxon>Burkholderiales</taxon>
        <taxon>Comamonadaceae</taxon>
        <taxon>Polaromonas</taxon>
    </lineage>
</organism>
<name>A0A916SGR1_9BURK</name>
<keyword evidence="3" id="KW-0862">Zinc</keyword>
<sequence length="127" mass="14026">MNIYNAGMESFFIKRLARREAELRYVLQFTNELMHEANEAGPLGVVDFKDVAASHALATVDEVNAEHAASELDDVLAARRRLADRSYGNCSDCGETIDLGRLMALVATPFCTACQAVREHGHSANRR</sequence>
<feature type="domain" description="Zinc finger DksA/TraR C4-type" evidence="5">
    <location>
        <begin position="85"/>
        <end position="120"/>
    </location>
</feature>
<dbReference type="PANTHER" id="PTHR33823:SF4">
    <property type="entry name" value="GENERAL STRESS PROTEIN 16O"/>
    <property type="match status" value="1"/>
</dbReference>
<dbReference type="EMBL" id="BMIG01000005">
    <property type="protein sequence ID" value="GGA96674.1"/>
    <property type="molecule type" value="Genomic_DNA"/>
</dbReference>
<evidence type="ECO:0000313" key="7">
    <source>
        <dbReference type="Proteomes" id="UP000620596"/>
    </source>
</evidence>